<sequence length="123" mass="13877">MVWHWRCSNISLSPPLAVPLPLAFHFLRRPSFSLVVLFLRRCAVPPSPSCSTSSAEPSLNLLAEPNYCSTLEGEECYSCWQAYFELKDLEGWVRVSQYPDPPGPIDIPTTGDDKHTKRSKAMH</sequence>
<comment type="caution">
    <text evidence="2">The sequence shown here is derived from an EMBL/GenBank/DDBJ whole genome shotgun (WGS) entry which is preliminary data.</text>
</comment>
<evidence type="ECO:0000313" key="2">
    <source>
        <dbReference type="EMBL" id="KAK7243210.1"/>
    </source>
</evidence>
<evidence type="ECO:0000313" key="3">
    <source>
        <dbReference type="Proteomes" id="UP001372338"/>
    </source>
</evidence>
<gene>
    <name evidence="2" type="ORF">RIF29_38000</name>
</gene>
<feature type="region of interest" description="Disordered" evidence="1">
    <location>
        <begin position="99"/>
        <end position="123"/>
    </location>
</feature>
<evidence type="ECO:0000256" key="1">
    <source>
        <dbReference type="SAM" id="MobiDB-lite"/>
    </source>
</evidence>
<reference evidence="2 3" key="1">
    <citation type="submission" date="2024-01" db="EMBL/GenBank/DDBJ databases">
        <title>The genomes of 5 underutilized Papilionoideae crops provide insights into root nodulation and disease resistanc.</title>
        <authorList>
            <person name="Yuan L."/>
        </authorList>
    </citation>
    <scope>NUCLEOTIDE SEQUENCE [LARGE SCALE GENOMIC DNA]</scope>
    <source>
        <strain evidence="2">ZHUSHIDOU_FW_LH</strain>
        <tissue evidence="2">Leaf</tissue>
    </source>
</reference>
<dbReference type="Proteomes" id="UP001372338">
    <property type="component" value="Unassembled WGS sequence"/>
</dbReference>
<keyword evidence="3" id="KW-1185">Reference proteome</keyword>
<organism evidence="2 3">
    <name type="scientific">Crotalaria pallida</name>
    <name type="common">Smooth rattlebox</name>
    <name type="synonym">Crotalaria striata</name>
    <dbReference type="NCBI Taxonomy" id="3830"/>
    <lineage>
        <taxon>Eukaryota</taxon>
        <taxon>Viridiplantae</taxon>
        <taxon>Streptophyta</taxon>
        <taxon>Embryophyta</taxon>
        <taxon>Tracheophyta</taxon>
        <taxon>Spermatophyta</taxon>
        <taxon>Magnoliopsida</taxon>
        <taxon>eudicotyledons</taxon>
        <taxon>Gunneridae</taxon>
        <taxon>Pentapetalae</taxon>
        <taxon>rosids</taxon>
        <taxon>fabids</taxon>
        <taxon>Fabales</taxon>
        <taxon>Fabaceae</taxon>
        <taxon>Papilionoideae</taxon>
        <taxon>50 kb inversion clade</taxon>
        <taxon>genistoids sensu lato</taxon>
        <taxon>core genistoids</taxon>
        <taxon>Crotalarieae</taxon>
        <taxon>Crotalaria</taxon>
    </lineage>
</organism>
<proteinExistence type="predicted"/>
<dbReference type="AlphaFoldDB" id="A0AAN9HL49"/>
<protein>
    <submittedName>
        <fullName evidence="2">Uncharacterized protein</fullName>
    </submittedName>
</protein>
<dbReference type="EMBL" id="JAYWIO010000008">
    <property type="protein sequence ID" value="KAK7243210.1"/>
    <property type="molecule type" value="Genomic_DNA"/>
</dbReference>
<accession>A0AAN9HL49</accession>
<name>A0AAN9HL49_CROPI</name>